<dbReference type="EMBL" id="JARKNE010000001">
    <property type="protein sequence ID" value="KAK5844607.1"/>
    <property type="molecule type" value="Genomic_DNA"/>
</dbReference>
<organism evidence="3 4">
    <name type="scientific">Gossypium arboreum</name>
    <name type="common">Tree cotton</name>
    <name type="synonym">Gossypium nanking</name>
    <dbReference type="NCBI Taxonomy" id="29729"/>
    <lineage>
        <taxon>Eukaryota</taxon>
        <taxon>Viridiplantae</taxon>
        <taxon>Streptophyta</taxon>
        <taxon>Embryophyta</taxon>
        <taxon>Tracheophyta</taxon>
        <taxon>Spermatophyta</taxon>
        <taxon>Magnoliopsida</taxon>
        <taxon>eudicotyledons</taxon>
        <taxon>Gunneridae</taxon>
        <taxon>Pentapetalae</taxon>
        <taxon>rosids</taxon>
        <taxon>malvids</taxon>
        <taxon>Malvales</taxon>
        <taxon>Malvaceae</taxon>
        <taxon>Malvoideae</taxon>
        <taxon>Gossypium</taxon>
    </lineage>
</organism>
<dbReference type="Proteomes" id="UP001358586">
    <property type="component" value="Chromosome 1"/>
</dbReference>
<evidence type="ECO:0000313" key="3">
    <source>
        <dbReference type="EMBL" id="KAK5844607.1"/>
    </source>
</evidence>
<dbReference type="Pfam" id="PF04152">
    <property type="entry name" value="Mre11_DNA_bind"/>
    <property type="match status" value="1"/>
</dbReference>
<feature type="region of interest" description="Disordered" evidence="1">
    <location>
        <begin position="234"/>
        <end position="285"/>
    </location>
</feature>
<feature type="region of interest" description="Disordered" evidence="1">
    <location>
        <begin position="169"/>
        <end position="200"/>
    </location>
</feature>
<sequence>MVDYSGFMTINLQRLGQKYVGKVANPQDILIFQRLLEGVRKKKMEILPVNDLDVALHNFVNKDEKLAFYNCVQYNFEETRNKIGKDSDALKCEEEDLVLKYTIPSIHILILQERVKERSSHSKDTLQFTSSVQSFKNVWSKNDKGIGSAASFSDDEDTAQILSSAYKGRKGPLTASRSSGDASELVKEAEARGRGSSGLKQTTLDATLGFHHSQRSASVFASAAVQSIANDKENVNSVSSKDHGINKVDNNLEKDEIVQGKGREPVLGEEVEGLHLSEEGNLKTL</sequence>
<dbReference type="Gene3D" id="3.30.110.110">
    <property type="entry name" value="Mre11, capping domain"/>
    <property type="match status" value="1"/>
</dbReference>
<evidence type="ECO:0000313" key="4">
    <source>
        <dbReference type="Proteomes" id="UP001358586"/>
    </source>
</evidence>
<feature type="domain" description="Mre11 DNA-binding" evidence="2">
    <location>
        <begin position="2"/>
        <end position="59"/>
    </location>
</feature>
<evidence type="ECO:0000259" key="2">
    <source>
        <dbReference type="SMART" id="SM01347"/>
    </source>
</evidence>
<name>A0ABR0R0E5_GOSAR</name>
<feature type="compositionally biased region" description="Basic and acidic residues" evidence="1">
    <location>
        <begin position="184"/>
        <end position="193"/>
    </location>
</feature>
<dbReference type="SMART" id="SM01347">
    <property type="entry name" value="Mre11_DNA_bind"/>
    <property type="match status" value="1"/>
</dbReference>
<dbReference type="InterPro" id="IPR038487">
    <property type="entry name" value="Mre11_capping_dom"/>
</dbReference>
<dbReference type="InterPro" id="IPR030934">
    <property type="entry name" value="Intein_C"/>
</dbReference>
<reference evidence="3 4" key="1">
    <citation type="submission" date="2023-03" db="EMBL/GenBank/DDBJ databases">
        <title>WGS of Gossypium arboreum.</title>
        <authorList>
            <person name="Yu D."/>
        </authorList>
    </citation>
    <scope>NUCLEOTIDE SEQUENCE [LARGE SCALE GENOMIC DNA]</scope>
    <source>
        <tissue evidence="3">Leaf</tissue>
    </source>
</reference>
<dbReference type="InterPro" id="IPR007281">
    <property type="entry name" value="Mre11_DNA-bd"/>
</dbReference>
<proteinExistence type="predicted"/>
<comment type="caution">
    <text evidence="3">The sequence shown here is derived from an EMBL/GenBank/DDBJ whole genome shotgun (WGS) entry which is preliminary data.</text>
</comment>
<dbReference type="PANTHER" id="PTHR10139:SF1">
    <property type="entry name" value="DOUBLE-STRAND BREAK REPAIR PROTEIN MRE11"/>
    <property type="match status" value="1"/>
</dbReference>
<dbReference type="PROSITE" id="PS50818">
    <property type="entry name" value="INTEIN_C_TER"/>
    <property type="match status" value="1"/>
</dbReference>
<dbReference type="PANTHER" id="PTHR10139">
    <property type="entry name" value="DOUBLE-STRAND BREAK REPAIR PROTEIN MRE11"/>
    <property type="match status" value="1"/>
</dbReference>
<evidence type="ECO:0000256" key="1">
    <source>
        <dbReference type="SAM" id="MobiDB-lite"/>
    </source>
</evidence>
<keyword evidence="4" id="KW-1185">Reference proteome</keyword>
<gene>
    <name evidence="3" type="ORF">PVK06_000747</name>
</gene>
<accession>A0ABR0R0E5</accession>
<protein>
    <recommendedName>
        <fullName evidence="2">Mre11 DNA-binding domain-containing protein</fullName>
    </recommendedName>
</protein>